<keyword evidence="10" id="KW-1015">Disulfide bond</keyword>
<feature type="domain" description="Carboxylesterase type B" evidence="37">
    <location>
        <begin position="548"/>
        <end position="1048"/>
    </location>
</feature>
<evidence type="ECO:0000256" key="6">
    <source>
        <dbReference type="ARBA" id="ARBA00022729"/>
    </source>
</evidence>
<sequence>MLFSCICLSGSVRSKFNPPVAHAGWGSDVYDASDGLSYKLRDKQCLQITLTQKGTRGSEDCLYLNVWVSGGVEEARKNPLPVMVWIHGGAYAMGSGWGANFLDNWLYDQEPLTLHGNVVSVSLNYRLGPLGFLSTGDSAAPGNYGLLDQVEALRWVKNNIWAFGGDTSRITIFGESAGSASVSFHMLSPLSKDLFHRGISQSGTAFSSWAVVKEPLRWAKQVAEGLNCPTDTSTTEMMTCIRSAPIDDIVTSVGIISRNRDINMDLPWSAVIDGYFLPDRPENLQINSADKDYLLGNNNMDGHLFVGIDFPQMNIDHEPMYHSDLVKASTRFTAGIPKQVSDAVVYQYQAYSDTVDDTFYKKAVLDVYTDSLFAAGTQLTAQYHAAMPQTTGSTYVYMFSHPSKMPFLYPPWMGADHADDLQYVYDKPHKTPLVYTSDERSMSEALMTYWTNFAWSGDPNTGPNVGPAFWKAYDLQTKNYLEINGSLAANGDSALNSNYRADYVAFWGIMTPQLWESSLGTCRVTDTSKQSRASVAPACPKDADFQRETLSGCVQGESQYWNGIMYSKFLGVPYASPPVGNKRFSNPTDPQTWFDVRPATQFGKICPQYPFDSSTMDEDCLFLNVYVPVDTTISIDNVTPNKYPVMIWLHGGSYVTGDAGQQFEAGVISARSKVIVVTLNYRLGSLGLFTTGDAHAPGNFALFDQNLALRWVKDNIASFSGDPTRVTIFGQGAGAESAHMHTLSPTSSPLGFNQVILESGCATTLNEYPDQVQTSKTFGTNAGCDASASDSLVACLRGKTVQELVTAQNNLQFAPVVDNYFLPDDPQNLMDSATLSQWSYLMGVNAADGTTDWETVTSAQNADDLHQVVENKFAATYGLGTSDIDVTYTMWSDPQFNTNQQEVQEEVLQMFTDQHYVAPLSQLADAASNSGSSVHFYQFSRVASFSDAQKSYPEWVGAIHGAEVPYVWGDVVRSFSSEGQYPDDASLTYSVITYWTNFAKTGDPNSDEYGSSTSQSWPLYDANNKRYLDLDSPIQSSSYLRGKQVYFWNDLLPTLEVTCPAIGI</sequence>
<evidence type="ECO:0000256" key="25">
    <source>
        <dbReference type="ARBA" id="ARBA00049322"/>
    </source>
</evidence>
<comment type="catalytic activity">
    <reaction evidence="29">
        <text>a sterol ester + H2O = a sterol + a fatty acid + H(+)</text>
        <dbReference type="Rhea" id="RHEA:10100"/>
        <dbReference type="ChEBI" id="CHEBI:15377"/>
        <dbReference type="ChEBI" id="CHEBI:15378"/>
        <dbReference type="ChEBI" id="CHEBI:15889"/>
        <dbReference type="ChEBI" id="CHEBI:28868"/>
        <dbReference type="ChEBI" id="CHEBI:35915"/>
        <dbReference type="EC" id="3.1.1.13"/>
    </reaction>
    <physiologicalReaction direction="left-to-right" evidence="29">
        <dbReference type="Rhea" id="RHEA:10101"/>
    </physiologicalReaction>
</comment>
<keyword evidence="4" id="KW-0719">Serine esterase</keyword>
<dbReference type="PROSITE" id="PS00941">
    <property type="entry name" value="CARBOXYLESTERASE_B_2"/>
    <property type="match status" value="1"/>
</dbReference>
<reference evidence="38" key="1">
    <citation type="submission" date="2020-04" db="EMBL/GenBank/DDBJ databases">
        <authorList>
            <person name="Neveu A P."/>
        </authorList>
    </citation>
    <scope>NUCLEOTIDE SEQUENCE</scope>
    <source>
        <tissue evidence="38">Whole embryo</tissue>
    </source>
</reference>
<proteinExistence type="evidence at transcript level"/>
<evidence type="ECO:0000256" key="24">
    <source>
        <dbReference type="ARBA" id="ARBA00049296"/>
    </source>
</evidence>
<organism evidence="38">
    <name type="scientific">Phallusia mammillata</name>
    <dbReference type="NCBI Taxonomy" id="59560"/>
    <lineage>
        <taxon>Eukaryota</taxon>
        <taxon>Metazoa</taxon>
        <taxon>Chordata</taxon>
        <taxon>Tunicata</taxon>
        <taxon>Ascidiacea</taxon>
        <taxon>Phlebobranchia</taxon>
        <taxon>Ascidiidae</taxon>
        <taxon>Phallusia</taxon>
    </lineage>
</organism>
<evidence type="ECO:0000256" key="8">
    <source>
        <dbReference type="ARBA" id="ARBA00022963"/>
    </source>
</evidence>
<evidence type="ECO:0000256" key="33">
    <source>
        <dbReference type="ARBA" id="ARBA00075760"/>
    </source>
</evidence>
<accession>A0A6F9DMJ0</accession>
<comment type="catalytic activity">
    <reaction evidence="22">
        <text>9-octadecanoyloxy-octadecanoate + H2O = 9-hydroxy-octadecanoate + octadecanoate + H(+)</text>
        <dbReference type="Rhea" id="RHEA:52096"/>
        <dbReference type="ChEBI" id="CHEBI:15377"/>
        <dbReference type="ChEBI" id="CHEBI:15378"/>
        <dbReference type="ChEBI" id="CHEBI:25629"/>
        <dbReference type="ChEBI" id="CHEBI:136286"/>
        <dbReference type="ChEBI" id="CHEBI:136373"/>
    </reaction>
    <physiologicalReaction direction="left-to-right" evidence="22">
        <dbReference type="Rhea" id="RHEA:52097"/>
    </physiologicalReaction>
</comment>
<evidence type="ECO:0000256" key="19">
    <source>
        <dbReference type="ARBA" id="ARBA00048680"/>
    </source>
</evidence>
<evidence type="ECO:0000256" key="32">
    <source>
        <dbReference type="ARBA" id="ARBA00070864"/>
    </source>
</evidence>
<dbReference type="FunFam" id="3.40.50.1820:FF:000127">
    <property type="entry name" value="Thyroglobulin"/>
    <property type="match status" value="1"/>
</dbReference>
<evidence type="ECO:0000256" key="7">
    <source>
        <dbReference type="ARBA" id="ARBA00022801"/>
    </source>
</evidence>
<comment type="catalytic activity">
    <reaction evidence="18">
        <text>9-hexadecanoyloxy-octadecanoate + H2O = 9-hydroxy-octadecanoate + hexadecanoate + H(+)</text>
        <dbReference type="Rhea" id="RHEA:52052"/>
        <dbReference type="ChEBI" id="CHEBI:7896"/>
        <dbReference type="ChEBI" id="CHEBI:15377"/>
        <dbReference type="ChEBI" id="CHEBI:15378"/>
        <dbReference type="ChEBI" id="CHEBI:83670"/>
        <dbReference type="ChEBI" id="CHEBI:136286"/>
    </reaction>
    <physiologicalReaction direction="left-to-right" evidence="18">
        <dbReference type="Rhea" id="RHEA:52053"/>
    </physiologicalReaction>
</comment>
<evidence type="ECO:0000256" key="13">
    <source>
        <dbReference type="ARBA" id="ARBA00039150"/>
    </source>
</evidence>
<name>A0A6F9DMJ0_9ASCI</name>
<dbReference type="SUPFAM" id="SSF53474">
    <property type="entry name" value="alpha/beta-Hydrolases"/>
    <property type="match status" value="2"/>
</dbReference>
<evidence type="ECO:0000256" key="15">
    <source>
        <dbReference type="ARBA" id="ARBA00047368"/>
    </source>
</evidence>
<evidence type="ECO:0000256" key="3">
    <source>
        <dbReference type="ARBA" id="ARBA00005964"/>
    </source>
</evidence>
<comment type="catalytic activity">
    <reaction evidence="1">
        <text>9-(9Z-hexadecenoyloxy)-octadecanoate + H2O = (9Z)-hexadecenoate + 9-hydroxy-octadecanoate + H(+)</text>
        <dbReference type="Rhea" id="RHEA:52068"/>
        <dbReference type="ChEBI" id="CHEBI:15377"/>
        <dbReference type="ChEBI" id="CHEBI:15378"/>
        <dbReference type="ChEBI" id="CHEBI:32372"/>
        <dbReference type="ChEBI" id="CHEBI:136286"/>
        <dbReference type="ChEBI" id="CHEBI:136309"/>
    </reaction>
    <physiologicalReaction direction="left-to-right" evidence="1">
        <dbReference type="Rhea" id="RHEA:52069"/>
    </physiologicalReaction>
</comment>
<feature type="domain" description="Carboxylesterase type B" evidence="37">
    <location>
        <begin position="15"/>
        <end position="507"/>
    </location>
</feature>
<evidence type="ECO:0000256" key="2">
    <source>
        <dbReference type="ARBA" id="ARBA00004613"/>
    </source>
</evidence>
<comment type="catalytic activity">
    <reaction evidence="17">
        <text>cholesteryl (9Z-octadecenoate) + H2O = cholesterol + (9Z)-octadecenoate + H(+)</text>
        <dbReference type="Rhea" id="RHEA:33875"/>
        <dbReference type="ChEBI" id="CHEBI:15377"/>
        <dbReference type="ChEBI" id="CHEBI:15378"/>
        <dbReference type="ChEBI" id="CHEBI:16113"/>
        <dbReference type="ChEBI" id="CHEBI:30823"/>
        <dbReference type="ChEBI" id="CHEBI:46898"/>
    </reaction>
    <physiologicalReaction direction="left-to-right" evidence="17">
        <dbReference type="Rhea" id="RHEA:33876"/>
    </physiologicalReaction>
</comment>
<evidence type="ECO:0000256" key="31">
    <source>
        <dbReference type="ARBA" id="ARBA00067090"/>
    </source>
</evidence>
<keyword evidence="7" id="KW-0378">Hydrolase</keyword>
<dbReference type="Pfam" id="PF00135">
    <property type="entry name" value="COesterase"/>
    <property type="match status" value="2"/>
</dbReference>
<comment type="catalytic activity">
    <reaction evidence="21">
        <text>9-(9Z-octadecenoyloxy)-octadecanoate + H2O = 9-hydroxy-octadecanoate + (9Z)-octadecenoate + H(+)</text>
        <dbReference type="Rhea" id="RHEA:52048"/>
        <dbReference type="ChEBI" id="CHEBI:15377"/>
        <dbReference type="ChEBI" id="CHEBI:15378"/>
        <dbReference type="ChEBI" id="CHEBI:30823"/>
        <dbReference type="ChEBI" id="CHEBI:136282"/>
        <dbReference type="ChEBI" id="CHEBI:136286"/>
    </reaction>
    <physiologicalReaction direction="left-to-right" evidence="21">
        <dbReference type="Rhea" id="RHEA:52049"/>
    </physiologicalReaction>
</comment>
<comment type="catalytic activity">
    <reaction evidence="27">
        <text>an acetyl ester + H2O = an aliphatic alcohol + acetate + H(+)</text>
        <dbReference type="Rhea" id="RHEA:12957"/>
        <dbReference type="ChEBI" id="CHEBI:2571"/>
        <dbReference type="ChEBI" id="CHEBI:15377"/>
        <dbReference type="ChEBI" id="CHEBI:15378"/>
        <dbReference type="ChEBI" id="CHEBI:30089"/>
        <dbReference type="ChEBI" id="CHEBI:47622"/>
        <dbReference type="EC" id="3.1.1.6"/>
    </reaction>
    <physiologicalReaction direction="left-to-right" evidence="27">
        <dbReference type="Rhea" id="RHEA:12958"/>
    </physiologicalReaction>
</comment>
<evidence type="ECO:0000256" key="26">
    <source>
        <dbReference type="ARBA" id="ARBA00049428"/>
    </source>
</evidence>
<evidence type="ECO:0000256" key="30">
    <source>
        <dbReference type="ARBA" id="ARBA00064516"/>
    </source>
</evidence>
<evidence type="ECO:0000256" key="12">
    <source>
        <dbReference type="ARBA" id="ARBA00033629"/>
    </source>
</evidence>
<evidence type="ECO:0000256" key="22">
    <source>
        <dbReference type="ARBA" id="ARBA00049221"/>
    </source>
</evidence>
<dbReference type="PROSITE" id="PS00122">
    <property type="entry name" value="CARBOXYLESTERASE_B_1"/>
    <property type="match status" value="1"/>
</dbReference>
<dbReference type="PANTHER" id="PTHR43903">
    <property type="entry name" value="NEUROLIGIN"/>
    <property type="match status" value="1"/>
</dbReference>
<comment type="catalytic activity">
    <reaction evidence="12">
        <text>a butanoate ester + H2O = an aliphatic alcohol + butanoate + H(+)</text>
        <dbReference type="Rhea" id="RHEA:47348"/>
        <dbReference type="ChEBI" id="CHEBI:2571"/>
        <dbReference type="ChEBI" id="CHEBI:15377"/>
        <dbReference type="ChEBI" id="CHEBI:15378"/>
        <dbReference type="ChEBI" id="CHEBI:17968"/>
        <dbReference type="ChEBI" id="CHEBI:50477"/>
    </reaction>
    <physiologicalReaction direction="left-to-right" evidence="12">
        <dbReference type="Rhea" id="RHEA:47349"/>
    </physiologicalReaction>
</comment>
<comment type="subunit">
    <text evidence="30">Interacts with CLC.</text>
</comment>
<dbReference type="EC" id="3.1.1.13" evidence="13"/>
<keyword evidence="8" id="KW-0442">Lipid degradation</keyword>
<evidence type="ECO:0000256" key="18">
    <source>
        <dbReference type="ARBA" id="ARBA00047863"/>
    </source>
</evidence>
<comment type="catalytic activity">
    <reaction evidence="26">
        <text>12-(9Z-hexadecenoyloxy)-octadecanoate + H2O = 12-hydroxyoctadecanoate + (9Z)-hexadecenoate + H(+)</text>
        <dbReference type="Rhea" id="RHEA:52072"/>
        <dbReference type="ChEBI" id="CHEBI:15377"/>
        <dbReference type="ChEBI" id="CHEBI:15378"/>
        <dbReference type="ChEBI" id="CHEBI:32372"/>
        <dbReference type="ChEBI" id="CHEBI:84201"/>
        <dbReference type="ChEBI" id="CHEBI:136312"/>
    </reaction>
    <physiologicalReaction direction="left-to-right" evidence="26">
        <dbReference type="Rhea" id="RHEA:52073"/>
    </physiologicalReaction>
</comment>
<comment type="catalytic activity">
    <reaction evidence="16">
        <text>13-octadecanoyloxy-octadecanoate + H2O = 13-hydroxy-octadecanoate + octadecanoate + H(+)</text>
        <dbReference type="Rhea" id="RHEA:52084"/>
        <dbReference type="ChEBI" id="CHEBI:15377"/>
        <dbReference type="ChEBI" id="CHEBI:15378"/>
        <dbReference type="ChEBI" id="CHEBI:25629"/>
        <dbReference type="ChEBI" id="CHEBI:136304"/>
        <dbReference type="ChEBI" id="CHEBI:136335"/>
    </reaction>
    <physiologicalReaction direction="left-to-right" evidence="16">
        <dbReference type="Rhea" id="RHEA:52085"/>
    </physiologicalReaction>
</comment>
<gene>
    <name evidence="38" type="primary">Nlgn4x</name>
</gene>
<evidence type="ECO:0000256" key="9">
    <source>
        <dbReference type="ARBA" id="ARBA00023098"/>
    </source>
</evidence>
<comment type="catalytic activity">
    <reaction evidence="28">
        <text>5-(9Z-hexadecenoyloxy)-octadecanoate + H2O = 5-hydroxy-octadecanoate + (9Z)-hexadecenoate + H(+)</text>
        <dbReference type="Rhea" id="RHEA:52092"/>
        <dbReference type="ChEBI" id="CHEBI:15377"/>
        <dbReference type="ChEBI" id="CHEBI:15378"/>
        <dbReference type="ChEBI" id="CHEBI:32372"/>
        <dbReference type="ChEBI" id="CHEBI:136369"/>
        <dbReference type="ChEBI" id="CHEBI:136370"/>
    </reaction>
    <physiologicalReaction direction="left-to-right" evidence="28">
        <dbReference type="Rhea" id="RHEA:52093"/>
    </physiologicalReaction>
</comment>
<evidence type="ECO:0000256" key="21">
    <source>
        <dbReference type="ARBA" id="ARBA00048800"/>
    </source>
</evidence>
<evidence type="ECO:0000256" key="20">
    <source>
        <dbReference type="ARBA" id="ARBA00048701"/>
    </source>
</evidence>
<comment type="catalytic activity">
    <reaction evidence="25">
        <text>13-(9Z-hexadecenoyloxy)-octadecanoate + H2O = 13-hydroxy-octadecanoate + (9Z)-hexadecenoate + H(+)</text>
        <dbReference type="Rhea" id="RHEA:52076"/>
        <dbReference type="ChEBI" id="CHEBI:15377"/>
        <dbReference type="ChEBI" id="CHEBI:15378"/>
        <dbReference type="ChEBI" id="CHEBI:32372"/>
        <dbReference type="ChEBI" id="CHEBI:136304"/>
        <dbReference type="ChEBI" id="CHEBI:136315"/>
    </reaction>
    <physiologicalReaction direction="left-to-right" evidence="25">
        <dbReference type="Rhea" id="RHEA:52077"/>
    </physiologicalReaction>
</comment>
<comment type="catalytic activity">
    <reaction evidence="23">
        <text>1,2,3-trioctanoylglycerol + H2O = dioctanoylglycerol + octanoate + H(+)</text>
        <dbReference type="Rhea" id="RHEA:47864"/>
        <dbReference type="ChEBI" id="CHEBI:15377"/>
        <dbReference type="ChEBI" id="CHEBI:15378"/>
        <dbReference type="ChEBI" id="CHEBI:25646"/>
        <dbReference type="ChEBI" id="CHEBI:76978"/>
        <dbReference type="ChEBI" id="CHEBI:88066"/>
    </reaction>
    <physiologicalReaction direction="left-to-right" evidence="23">
        <dbReference type="Rhea" id="RHEA:47865"/>
    </physiologicalReaction>
</comment>
<comment type="subcellular location">
    <subcellularLocation>
        <location evidence="2">Secreted</location>
    </subcellularLocation>
</comment>
<evidence type="ECO:0000256" key="35">
    <source>
        <dbReference type="ARBA" id="ARBA00080674"/>
    </source>
</evidence>
<evidence type="ECO:0000256" key="17">
    <source>
        <dbReference type="ARBA" id="ARBA00047653"/>
    </source>
</evidence>
<dbReference type="InterPro" id="IPR029058">
    <property type="entry name" value="AB_hydrolase_fold"/>
</dbReference>
<dbReference type="InterPro" id="IPR051093">
    <property type="entry name" value="Neuroligin/BSAL"/>
</dbReference>
<comment type="similarity">
    <text evidence="3">Belongs to the type-B carboxylesterase/lipase family.</text>
</comment>
<dbReference type="EMBL" id="LR788487">
    <property type="protein sequence ID" value="CAB3264349.1"/>
    <property type="molecule type" value="mRNA"/>
</dbReference>
<evidence type="ECO:0000256" key="1">
    <source>
        <dbReference type="ARBA" id="ARBA00000923"/>
    </source>
</evidence>
<evidence type="ECO:0000256" key="29">
    <source>
        <dbReference type="ARBA" id="ARBA00053019"/>
    </source>
</evidence>
<evidence type="ECO:0000313" key="38">
    <source>
        <dbReference type="EMBL" id="CAB3264349.1"/>
    </source>
</evidence>
<dbReference type="GO" id="GO:0004771">
    <property type="term" value="F:sterol ester esterase activity"/>
    <property type="evidence" value="ECO:0007669"/>
    <property type="project" value="UniProtKB-EC"/>
</dbReference>
<evidence type="ECO:0000259" key="37">
    <source>
        <dbReference type="Pfam" id="PF00135"/>
    </source>
</evidence>
<evidence type="ECO:0000256" key="36">
    <source>
        <dbReference type="ARBA" id="ARBA00082326"/>
    </source>
</evidence>
<dbReference type="AlphaFoldDB" id="A0A6F9DMJ0"/>
<dbReference type="EC" id="3.1.1.6" evidence="31"/>
<dbReference type="InterPro" id="IPR019819">
    <property type="entry name" value="Carboxylesterase_B_CS"/>
</dbReference>
<comment type="catalytic activity">
    <reaction evidence="19">
        <text>12-octadecanoyloxy-octadecanoate + H2O = 12-hydroxyoctadecanoate + octadecanoate + H(+)</text>
        <dbReference type="Rhea" id="RHEA:52080"/>
        <dbReference type="ChEBI" id="CHEBI:15377"/>
        <dbReference type="ChEBI" id="CHEBI:15378"/>
        <dbReference type="ChEBI" id="CHEBI:25629"/>
        <dbReference type="ChEBI" id="CHEBI:84201"/>
        <dbReference type="ChEBI" id="CHEBI:136330"/>
    </reaction>
    <physiologicalReaction direction="left-to-right" evidence="19">
        <dbReference type="Rhea" id="RHEA:52081"/>
    </physiologicalReaction>
</comment>
<dbReference type="InterPro" id="IPR019826">
    <property type="entry name" value="Carboxylesterase_B_AS"/>
</dbReference>
<keyword evidence="5" id="KW-0964">Secreted</keyword>
<evidence type="ECO:0000256" key="27">
    <source>
        <dbReference type="ARBA" id="ARBA00051791"/>
    </source>
</evidence>
<evidence type="ECO:0000256" key="28">
    <source>
        <dbReference type="ARBA" id="ARBA00052473"/>
    </source>
</evidence>
<dbReference type="GO" id="GO:0005576">
    <property type="term" value="C:extracellular region"/>
    <property type="evidence" value="ECO:0007669"/>
    <property type="project" value="UniProtKB-SubCell"/>
</dbReference>
<dbReference type="GO" id="GO:0008126">
    <property type="term" value="F:acetylesterase activity"/>
    <property type="evidence" value="ECO:0007669"/>
    <property type="project" value="UniProtKB-EC"/>
</dbReference>
<keyword evidence="11" id="KW-0325">Glycoprotein</keyword>
<evidence type="ECO:0000256" key="4">
    <source>
        <dbReference type="ARBA" id="ARBA00022487"/>
    </source>
</evidence>
<keyword evidence="9" id="KW-0443">Lipid metabolism</keyword>
<protein>
    <recommendedName>
        <fullName evidence="32">Bile salt-activated lipase</fullName>
        <ecNumber evidence="13">3.1.1.13</ecNumber>
        <ecNumber evidence="31">3.1.1.6</ecNumber>
    </recommendedName>
    <alternativeName>
        <fullName evidence="34">Bile salt-stimulated lipase</fullName>
    </alternativeName>
    <alternativeName>
        <fullName evidence="35">Carboxyl ester lipase</fullName>
    </alternativeName>
    <alternativeName>
        <fullName evidence="33">Cholesterol esterase</fullName>
    </alternativeName>
    <alternativeName>
        <fullName evidence="36">Pancreatic lysophospholipase</fullName>
    </alternativeName>
    <alternativeName>
        <fullName evidence="14">Sterol esterase</fullName>
    </alternativeName>
</protein>
<dbReference type="FunFam" id="3.40.50.1820:FF:000100">
    <property type="entry name" value="Carboxylic ester hydrolase"/>
    <property type="match status" value="1"/>
</dbReference>
<evidence type="ECO:0000256" key="11">
    <source>
        <dbReference type="ARBA" id="ARBA00023180"/>
    </source>
</evidence>
<dbReference type="InterPro" id="IPR002018">
    <property type="entry name" value="CarbesteraseB"/>
</dbReference>
<comment type="catalytic activity">
    <reaction evidence="24">
        <text>13-(9Z-octadecenoyloxy)-octadecanoate + H2O = 13-hydroxy-octadecanoate + (9Z)-octadecenoate + H(+)</text>
        <dbReference type="Rhea" id="RHEA:52064"/>
        <dbReference type="ChEBI" id="CHEBI:15377"/>
        <dbReference type="ChEBI" id="CHEBI:15378"/>
        <dbReference type="ChEBI" id="CHEBI:30823"/>
        <dbReference type="ChEBI" id="CHEBI:136303"/>
        <dbReference type="ChEBI" id="CHEBI:136304"/>
    </reaction>
    <physiologicalReaction direction="left-to-right" evidence="24">
        <dbReference type="Rhea" id="RHEA:52065"/>
    </physiologicalReaction>
</comment>
<comment type="catalytic activity">
    <reaction evidence="20">
        <text>12-(9Z-octadecenoyloxy)-octadecanoate + H2O = 12-hydroxyoctadecanoate + (9Z)-octadecenoate + H(+)</text>
        <dbReference type="Rhea" id="RHEA:52060"/>
        <dbReference type="ChEBI" id="CHEBI:15377"/>
        <dbReference type="ChEBI" id="CHEBI:15378"/>
        <dbReference type="ChEBI" id="CHEBI:30823"/>
        <dbReference type="ChEBI" id="CHEBI:84201"/>
        <dbReference type="ChEBI" id="CHEBI:136302"/>
    </reaction>
    <physiologicalReaction direction="left-to-right" evidence="20">
        <dbReference type="Rhea" id="RHEA:52061"/>
    </physiologicalReaction>
</comment>
<comment type="catalytic activity">
    <reaction evidence="15">
        <text>12-hexadecanoyloxy-octadecanoate + H2O = 12-hydroxyoctadecanoate + hexadecanoate + H(+)</text>
        <dbReference type="Rhea" id="RHEA:52056"/>
        <dbReference type="ChEBI" id="CHEBI:7896"/>
        <dbReference type="ChEBI" id="CHEBI:15377"/>
        <dbReference type="ChEBI" id="CHEBI:15378"/>
        <dbReference type="ChEBI" id="CHEBI:83677"/>
        <dbReference type="ChEBI" id="CHEBI:84201"/>
    </reaction>
    <physiologicalReaction direction="left-to-right" evidence="15">
        <dbReference type="Rhea" id="RHEA:52057"/>
    </physiologicalReaction>
</comment>
<keyword evidence="6" id="KW-0732">Signal</keyword>
<evidence type="ECO:0000256" key="14">
    <source>
        <dbReference type="ARBA" id="ARBA00042120"/>
    </source>
</evidence>
<dbReference type="GO" id="GO:0016042">
    <property type="term" value="P:lipid catabolic process"/>
    <property type="evidence" value="ECO:0007669"/>
    <property type="project" value="UniProtKB-KW"/>
</dbReference>
<evidence type="ECO:0000256" key="10">
    <source>
        <dbReference type="ARBA" id="ARBA00023157"/>
    </source>
</evidence>
<evidence type="ECO:0000256" key="23">
    <source>
        <dbReference type="ARBA" id="ARBA00049290"/>
    </source>
</evidence>
<dbReference type="Gene3D" id="3.40.50.1820">
    <property type="entry name" value="alpha/beta hydrolase"/>
    <property type="match status" value="2"/>
</dbReference>
<evidence type="ECO:0000256" key="16">
    <source>
        <dbReference type="ARBA" id="ARBA00047427"/>
    </source>
</evidence>
<evidence type="ECO:0000256" key="5">
    <source>
        <dbReference type="ARBA" id="ARBA00022525"/>
    </source>
</evidence>
<evidence type="ECO:0000256" key="34">
    <source>
        <dbReference type="ARBA" id="ARBA00078987"/>
    </source>
</evidence>